<accession>A0A2M7EJ15</accession>
<feature type="domain" description="Polymerase nucleotidyl transferase" evidence="1">
    <location>
        <begin position="12"/>
        <end position="64"/>
    </location>
</feature>
<comment type="caution">
    <text evidence="2">The sequence shown here is derived from an EMBL/GenBank/DDBJ whole genome shotgun (WGS) entry which is preliminary data.</text>
</comment>
<dbReference type="CDD" id="cd05403">
    <property type="entry name" value="NT_KNTase_like"/>
    <property type="match status" value="1"/>
</dbReference>
<name>A0A2M7EJ15_9BACT</name>
<dbReference type="SUPFAM" id="SSF81301">
    <property type="entry name" value="Nucleotidyltransferase"/>
    <property type="match status" value="1"/>
</dbReference>
<dbReference type="AlphaFoldDB" id="A0A2M7EJ15"/>
<dbReference type="Pfam" id="PF01909">
    <property type="entry name" value="NTP_transf_2"/>
    <property type="match status" value="1"/>
</dbReference>
<evidence type="ECO:0000313" key="3">
    <source>
        <dbReference type="Proteomes" id="UP000228762"/>
    </source>
</evidence>
<dbReference type="InterPro" id="IPR043519">
    <property type="entry name" value="NT_sf"/>
</dbReference>
<sequence length="102" mass="11566">MGKEEIRKQLSIFLKRVQKFHPQKVILCGSYAQKKANEYSDVDIVVISNIFKGVHEKKRLDDLYSLTSDLYPDFQVHGVTSGEINKMSKLTTLYDAISTGVA</sequence>
<organism evidence="2 3">
    <name type="scientific">Candidatus Roizmanbacteria bacterium CG17_big_fil_post_rev_8_21_14_2_50_39_7</name>
    <dbReference type="NCBI Taxonomy" id="1974858"/>
    <lineage>
        <taxon>Bacteria</taxon>
        <taxon>Candidatus Roizmaniibacteriota</taxon>
    </lineage>
</organism>
<reference evidence="3" key="1">
    <citation type="submission" date="2017-09" db="EMBL/GenBank/DDBJ databases">
        <title>Depth-based differentiation of microbial function through sediment-hosted aquifers and enrichment of novel symbionts in the deep terrestrial subsurface.</title>
        <authorList>
            <person name="Probst A.J."/>
            <person name="Ladd B."/>
            <person name="Jarett J.K."/>
            <person name="Geller-Mcgrath D.E."/>
            <person name="Sieber C.M.K."/>
            <person name="Emerson J.B."/>
            <person name="Anantharaman K."/>
            <person name="Thomas B.C."/>
            <person name="Malmstrom R."/>
            <person name="Stieglmeier M."/>
            <person name="Klingl A."/>
            <person name="Woyke T."/>
            <person name="Ryan C.M."/>
            <person name="Banfield J.F."/>
        </authorList>
    </citation>
    <scope>NUCLEOTIDE SEQUENCE [LARGE SCALE GENOMIC DNA]</scope>
</reference>
<evidence type="ECO:0000313" key="2">
    <source>
        <dbReference type="EMBL" id="PIV70571.1"/>
    </source>
</evidence>
<proteinExistence type="predicted"/>
<gene>
    <name evidence="2" type="ORF">COW57_04630</name>
</gene>
<dbReference type="InterPro" id="IPR002934">
    <property type="entry name" value="Polymerase_NTP_transf_dom"/>
</dbReference>
<dbReference type="EMBL" id="PFEV01000213">
    <property type="protein sequence ID" value="PIV70571.1"/>
    <property type="molecule type" value="Genomic_DNA"/>
</dbReference>
<dbReference type="Proteomes" id="UP000228762">
    <property type="component" value="Unassembled WGS sequence"/>
</dbReference>
<feature type="non-terminal residue" evidence="2">
    <location>
        <position position="102"/>
    </location>
</feature>
<protein>
    <recommendedName>
        <fullName evidence="1">Polymerase nucleotidyl transferase domain-containing protein</fullName>
    </recommendedName>
</protein>
<evidence type="ECO:0000259" key="1">
    <source>
        <dbReference type="Pfam" id="PF01909"/>
    </source>
</evidence>
<dbReference type="Gene3D" id="3.30.460.10">
    <property type="entry name" value="Beta Polymerase, domain 2"/>
    <property type="match status" value="1"/>
</dbReference>
<dbReference type="GO" id="GO:0016779">
    <property type="term" value="F:nucleotidyltransferase activity"/>
    <property type="evidence" value="ECO:0007669"/>
    <property type="project" value="InterPro"/>
</dbReference>